<organism evidence="7 8">
    <name type="scientific">Metabacillus mangrovi</name>
    <dbReference type="NCBI Taxonomy" id="1491830"/>
    <lineage>
        <taxon>Bacteria</taxon>
        <taxon>Bacillati</taxon>
        <taxon>Bacillota</taxon>
        <taxon>Bacilli</taxon>
        <taxon>Bacillales</taxon>
        <taxon>Bacillaceae</taxon>
        <taxon>Metabacillus</taxon>
    </lineage>
</organism>
<dbReference type="InterPro" id="IPR016446">
    <property type="entry name" value="Flavin_OxRdtase_Frp"/>
</dbReference>
<dbReference type="PANTHER" id="PTHR43425">
    <property type="entry name" value="OXYGEN-INSENSITIVE NADPH NITROREDUCTASE"/>
    <property type="match status" value="1"/>
</dbReference>
<comment type="similarity">
    <text evidence="1 5">Belongs to the flavin oxidoreductase frp family.</text>
</comment>
<dbReference type="Proteomes" id="UP000434639">
    <property type="component" value="Unassembled WGS sequence"/>
</dbReference>
<dbReference type="Gene3D" id="3.40.109.10">
    <property type="entry name" value="NADH Oxidase"/>
    <property type="match status" value="1"/>
</dbReference>
<gene>
    <name evidence="7" type="primary">nfsA</name>
    <name evidence="7" type="ORF">GKZ89_19545</name>
</gene>
<dbReference type="RefSeq" id="WP_155114090.1">
    <property type="nucleotide sequence ID" value="NZ_WMIB01000033.1"/>
</dbReference>
<comment type="caution">
    <text evidence="7">The sequence shown here is derived from an EMBL/GenBank/DDBJ whole genome shotgun (WGS) entry which is preliminary data.</text>
</comment>
<dbReference type="InterPro" id="IPR000415">
    <property type="entry name" value="Nitroreductase-like"/>
</dbReference>
<keyword evidence="5" id="KW-0521">NADP</keyword>
<dbReference type="SUPFAM" id="SSF55469">
    <property type="entry name" value="FMN-dependent nitroreductase-like"/>
    <property type="match status" value="1"/>
</dbReference>
<evidence type="ECO:0000313" key="8">
    <source>
        <dbReference type="Proteomes" id="UP000434639"/>
    </source>
</evidence>
<evidence type="ECO:0000256" key="1">
    <source>
        <dbReference type="ARBA" id="ARBA00008366"/>
    </source>
</evidence>
<sequence>MNSAIETMLKHRSIRKYKDTPLSEEEIGTLVKAAQSASTSSNIQAYSIIGIKNPETKQKLAELAGGQSYVAHNGHFFVFCADLYRHQVVGEMEGKDVTESLESTEKFMVAVIDAALAAQNTAVAAESMGLGICYIGGLRNNLPEVSKVLNTPDRVIPLFGLTVGHPDQDPEVKPRLPYGHMYFEEAYNPERTSFEAGLHEYNETVSSYYKERTGGKRADTWTGQMAEMLSRPQRMYMKEFVQGKGFDRQ</sequence>
<dbReference type="GO" id="GO:0052873">
    <property type="term" value="F:FMN reductase (NADPH) activity"/>
    <property type="evidence" value="ECO:0007669"/>
    <property type="project" value="UniProtKB-EC"/>
</dbReference>
<dbReference type="AlphaFoldDB" id="A0A7X2S8H1"/>
<keyword evidence="3 5" id="KW-0288">FMN</keyword>
<feature type="domain" description="Nitroreductase" evidence="6">
    <location>
        <begin position="10"/>
        <end position="165"/>
    </location>
</feature>
<keyword evidence="2 5" id="KW-0285">Flavoprotein</keyword>
<keyword evidence="4 5" id="KW-0560">Oxidoreductase</keyword>
<keyword evidence="8" id="KW-1185">Reference proteome</keyword>
<evidence type="ECO:0000256" key="3">
    <source>
        <dbReference type="ARBA" id="ARBA00022643"/>
    </source>
</evidence>
<evidence type="ECO:0000313" key="7">
    <source>
        <dbReference type="EMBL" id="MTH55592.1"/>
    </source>
</evidence>
<dbReference type="InterPro" id="IPR029479">
    <property type="entry name" value="Nitroreductase"/>
</dbReference>
<dbReference type="PANTHER" id="PTHR43425:SF3">
    <property type="entry name" value="NADPH-DEPENDENT OXIDOREDUCTASE"/>
    <property type="match status" value="1"/>
</dbReference>
<reference evidence="7 8" key="1">
    <citation type="journal article" date="2017" name="Int. J. Syst. Evol. Microbiol.">
        <title>Bacillus mangrovi sp. nov., isolated from a sediment sample from a mangrove forest.</title>
        <authorList>
            <person name="Gupta V."/>
            <person name="Singh P.K."/>
            <person name="Korpole S."/>
            <person name="Tanuku N.R.S."/>
            <person name="Pinnaka A.K."/>
        </authorList>
    </citation>
    <scope>NUCLEOTIDE SEQUENCE [LARGE SCALE GENOMIC DNA]</scope>
    <source>
        <strain evidence="7 8">KCTC 33872</strain>
    </source>
</reference>
<dbReference type="OrthoDB" id="9775805at2"/>
<evidence type="ECO:0000259" key="6">
    <source>
        <dbReference type="Pfam" id="PF00881"/>
    </source>
</evidence>
<dbReference type="CDD" id="cd02146">
    <property type="entry name" value="NfsA-like"/>
    <property type="match status" value="1"/>
</dbReference>
<name>A0A7X2S8H1_9BACI</name>
<protein>
    <submittedName>
        <fullName evidence="7">Oxygen-insensitive NADPH nitroreductase</fullName>
        <ecNumber evidence="7">1.5.1.38</ecNumber>
    </submittedName>
</protein>
<dbReference type="EMBL" id="WMIB01000033">
    <property type="protein sequence ID" value="MTH55592.1"/>
    <property type="molecule type" value="Genomic_DNA"/>
</dbReference>
<dbReference type="PIRSF" id="PIRSF005426">
    <property type="entry name" value="Frp"/>
    <property type="match status" value="1"/>
</dbReference>
<evidence type="ECO:0000256" key="5">
    <source>
        <dbReference type="PIRNR" id="PIRNR005426"/>
    </source>
</evidence>
<dbReference type="NCBIfam" id="NF008033">
    <property type="entry name" value="PRK10765.1"/>
    <property type="match status" value="1"/>
</dbReference>
<accession>A0A7X2S8H1</accession>
<dbReference type="Pfam" id="PF00881">
    <property type="entry name" value="Nitroreductase"/>
    <property type="match status" value="1"/>
</dbReference>
<evidence type="ECO:0000256" key="4">
    <source>
        <dbReference type="ARBA" id="ARBA00023002"/>
    </source>
</evidence>
<dbReference type="EC" id="1.5.1.38" evidence="7"/>
<evidence type="ECO:0000256" key="2">
    <source>
        <dbReference type="ARBA" id="ARBA00022630"/>
    </source>
</evidence>
<proteinExistence type="inferred from homology"/>